<dbReference type="SUPFAM" id="SSF51366">
    <property type="entry name" value="Ribulose-phoshate binding barrel"/>
    <property type="match status" value="1"/>
</dbReference>
<comment type="pathway">
    <text evidence="3 14">Amino-acid biosynthesis; L-tryptophan biosynthesis; L-tryptophan from chorismate: step 5/5.</text>
</comment>
<evidence type="ECO:0000256" key="9">
    <source>
        <dbReference type="ARBA" id="ARBA00022822"/>
    </source>
</evidence>
<evidence type="ECO:0000256" key="11">
    <source>
        <dbReference type="ARBA" id="ARBA00023141"/>
    </source>
</evidence>
<evidence type="ECO:0000256" key="7">
    <source>
        <dbReference type="ARBA" id="ARBA00011270"/>
    </source>
</evidence>
<sequence>MAALAELETVYLQAKADPSFEAKMQSDLRHYVGRPTPLYFAERLTNYLRGARIYLKREDLCHTGAHKINNTLGQILLACRMGKPRVIAETGAGQHGVATATVAARFGLTCEVYMGTEDMRRQALNVVRMRLLGAKVTPVESGSRTLKDAINEAMRDWVTNVETTHYVLGSVLGAHPYPMMVRDFQSVIGRETRTQILELEGRLPDYLVACVGGGSNSIGLFHDFLDDPAVHMIGVEAGGLGIETGSHAARFASGELGVLHGTMSFILQNGDGQIQATHSVSAGLDYPSVGPEHSYYRDKGRIDFVSATDAEALEAFQLLSRLEGLIPALESAHAVAHVKKLAPTLGKNEIMVVNLSGRGDKDVDAVADLLKHQLLTPNPLLVTTMNRIDKCFRRLRESGDRALMPYLTAGDPDLSTTRSLILEFEKQGADLIEIGVPFSDPLADGVTIQRASQRALASGTTLAGIIDMVGDLRAECRLPLLLMSYVNPIFHFGFRRFAKEAETAGIDGLIVPDLPPEEAAELIEAASAHNLHTVFLIAPTSRPERIRTIAAASKGFIYYVSLRGVTGVRSTLSDDLEASLRMVRAETDLPVAVGFGISTAEQVRMVSRVADGVIVGSTIVSLLEQTAGQPDQVKRAGEFVASLKAATINQRPLR</sequence>
<evidence type="ECO:0000256" key="2">
    <source>
        <dbReference type="ARBA" id="ARBA00003365"/>
    </source>
</evidence>
<evidence type="ECO:0000256" key="15">
    <source>
        <dbReference type="HAMAP-Rule" id="MF_00133"/>
    </source>
</evidence>
<name>A0A564ZG87_9BACT</name>
<feature type="domain" description="Tryptophan synthase beta chain-like PALP" evidence="16">
    <location>
        <begin position="33"/>
        <end position="357"/>
    </location>
</feature>
<dbReference type="EC" id="4.2.1.20" evidence="14"/>
<comment type="similarity">
    <text evidence="4">In the C-terminal section; belongs to the TrpB family.</text>
</comment>
<dbReference type="PROSITE" id="PS00167">
    <property type="entry name" value="TRP_SYNTHASE_ALPHA"/>
    <property type="match status" value="1"/>
</dbReference>
<dbReference type="NCBIfam" id="TIGR00263">
    <property type="entry name" value="trpB"/>
    <property type="match status" value="1"/>
</dbReference>
<evidence type="ECO:0000256" key="10">
    <source>
        <dbReference type="ARBA" id="ARBA00022898"/>
    </source>
</evidence>
<evidence type="ECO:0000256" key="3">
    <source>
        <dbReference type="ARBA" id="ARBA00004733"/>
    </source>
</evidence>
<proteinExistence type="inferred from homology"/>
<dbReference type="FunFam" id="3.40.50.1100:FF:000001">
    <property type="entry name" value="Tryptophan synthase beta chain"/>
    <property type="match status" value="1"/>
</dbReference>
<evidence type="ECO:0000256" key="13">
    <source>
        <dbReference type="ARBA" id="ARBA00049047"/>
    </source>
</evidence>
<dbReference type="InterPro" id="IPR023026">
    <property type="entry name" value="Trp_synth_beta/beta-like"/>
</dbReference>
<dbReference type="HAMAP" id="MF_00131">
    <property type="entry name" value="Trp_synth_alpha"/>
    <property type="match status" value="1"/>
</dbReference>
<dbReference type="CDD" id="cd06446">
    <property type="entry name" value="Trp-synth_B"/>
    <property type="match status" value="1"/>
</dbReference>
<keyword evidence="18" id="KW-1185">Reference proteome</keyword>
<evidence type="ECO:0000256" key="14">
    <source>
        <dbReference type="HAMAP-Rule" id="MF_00131"/>
    </source>
</evidence>
<dbReference type="InterPro" id="IPR006654">
    <property type="entry name" value="Trp_synth_beta"/>
</dbReference>
<keyword evidence="12 14" id="KW-0456">Lyase</keyword>
<feature type="active site" description="Proton acceptor" evidence="14">
    <location>
        <position position="444"/>
    </location>
</feature>
<dbReference type="SUPFAM" id="SSF53686">
    <property type="entry name" value="Tryptophan synthase beta subunit-like PLP-dependent enzymes"/>
    <property type="match status" value="1"/>
</dbReference>
<comment type="function">
    <text evidence="2 14">The alpha subunit is responsible for the aldol cleavage of indoleglycerol phosphate to indole and glyceraldehyde 3-phosphate.</text>
</comment>
<dbReference type="FunFam" id="3.40.50.1100:FF:000004">
    <property type="entry name" value="Tryptophan synthase beta chain"/>
    <property type="match status" value="1"/>
</dbReference>
<dbReference type="Gene3D" id="3.20.20.70">
    <property type="entry name" value="Aldolase class I"/>
    <property type="match status" value="1"/>
</dbReference>
<dbReference type="PROSITE" id="PS00168">
    <property type="entry name" value="TRP_SYNTHASE_BETA"/>
    <property type="match status" value="1"/>
</dbReference>
<organism evidence="17 18">
    <name type="scientific">Candidatus Methylomirabilis lanthanidiphila</name>
    <dbReference type="NCBI Taxonomy" id="2211376"/>
    <lineage>
        <taxon>Bacteria</taxon>
        <taxon>Candidatus Methylomirabilota</taxon>
        <taxon>Candidatus Methylomirabilia</taxon>
        <taxon>Candidatus Methylomirabilales</taxon>
        <taxon>Candidatus Methylomirabilaceae</taxon>
        <taxon>Candidatus Methylomirabilis</taxon>
    </lineage>
</organism>
<dbReference type="EMBL" id="CABIKM010000011">
    <property type="protein sequence ID" value="VUZ84361.1"/>
    <property type="molecule type" value="Genomic_DNA"/>
</dbReference>
<evidence type="ECO:0000256" key="1">
    <source>
        <dbReference type="ARBA" id="ARBA00001933"/>
    </source>
</evidence>
<evidence type="ECO:0000256" key="8">
    <source>
        <dbReference type="ARBA" id="ARBA00022605"/>
    </source>
</evidence>
<comment type="similarity">
    <text evidence="5">In the N-terminal section; belongs to the TrpA family.</text>
</comment>
<evidence type="ECO:0000313" key="17">
    <source>
        <dbReference type="EMBL" id="VUZ84361.1"/>
    </source>
</evidence>
<dbReference type="Pfam" id="PF00291">
    <property type="entry name" value="PALP"/>
    <property type="match status" value="1"/>
</dbReference>
<comment type="subunit">
    <text evidence="7 14">Tetramer of two alpha and two beta chains.</text>
</comment>
<dbReference type="UniPathway" id="UPA00035">
    <property type="reaction ID" value="UER00044"/>
</dbReference>
<dbReference type="AlphaFoldDB" id="A0A564ZG87"/>
<comment type="function">
    <text evidence="15">The beta subunit is responsible for the synthesis of L-tryptophan from indole and L-serine.</text>
</comment>
<dbReference type="InterPro" id="IPR006653">
    <property type="entry name" value="Trp_synth_b_CS"/>
</dbReference>
<feature type="modified residue" description="N6-(pyridoxal phosphate)lysine" evidence="15">
    <location>
        <position position="67"/>
    </location>
</feature>
<dbReference type="InterPro" id="IPR018204">
    <property type="entry name" value="Trp_synthase_alpha_AS"/>
</dbReference>
<evidence type="ECO:0000256" key="12">
    <source>
        <dbReference type="ARBA" id="ARBA00023239"/>
    </source>
</evidence>
<keyword evidence="10 15" id="KW-0663">Pyridoxal phosphate</keyword>
<comment type="catalytic activity">
    <reaction evidence="13 14">
        <text>(1S,2R)-1-C-(indol-3-yl)glycerol 3-phosphate + L-serine = D-glyceraldehyde 3-phosphate + L-tryptophan + H2O</text>
        <dbReference type="Rhea" id="RHEA:10532"/>
        <dbReference type="ChEBI" id="CHEBI:15377"/>
        <dbReference type="ChEBI" id="CHEBI:33384"/>
        <dbReference type="ChEBI" id="CHEBI:57912"/>
        <dbReference type="ChEBI" id="CHEBI:58866"/>
        <dbReference type="ChEBI" id="CHEBI:59776"/>
        <dbReference type="EC" id="4.2.1.20"/>
    </reaction>
</comment>
<keyword evidence="11 14" id="KW-0057">Aromatic amino acid biosynthesis</keyword>
<feature type="active site" description="Proton acceptor" evidence="14">
    <location>
        <position position="433"/>
    </location>
</feature>
<dbReference type="HAMAP" id="MF_00133">
    <property type="entry name" value="Trp_synth_beta"/>
    <property type="match status" value="1"/>
</dbReference>
<gene>
    <name evidence="14" type="primary">trpA</name>
    <name evidence="15" type="synonym">trpB</name>
    <name evidence="17" type="ORF">MELA_00732</name>
</gene>
<dbReference type="GO" id="GO:0004834">
    <property type="term" value="F:tryptophan synthase activity"/>
    <property type="evidence" value="ECO:0007669"/>
    <property type="project" value="UniProtKB-UniRule"/>
</dbReference>
<dbReference type="InterPro" id="IPR001926">
    <property type="entry name" value="TrpB-like_PALP"/>
</dbReference>
<comment type="cofactor">
    <cofactor evidence="1 15">
        <name>pyridoxal 5'-phosphate</name>
        <dbReference type="ChEBI" id="CHEBI:597326"/>
    </cofactor>
</comment>
<accession>A0A564ZG87</accession>
<comment type="similarity">
    <text evidence="14">Belongs to the TrpA family.</text>
</comment>
<comment type="similarity">
    <text evidence="6 15">Belongs to the TrpB family.</text>
</comment>
<dbReference type="InterPro" id="IPR036052">
    <property type="entry name" value="TrpB-like_PALP_sf"/>
</dbReference>
<dbReference type="PANTHER" id="PTHR48077:SF3">
    <property type="entry name" value="TRYPTOPHAN SYNTHASE"/>
    <property type="match status" value="1"/>
</dbReference>
<dbReference type="InterPro" id="IPR013785">
    <property type="entry name" value="Aldolase_TIM"/>
</dbReference>
<evidence type="ECO:0000256" key="6">
    <source>
        <dbReference type="ARBA" id="ARBA00009982"/>
    </source>
</evidence>
<dbReference type="GO" id="GO:0005737">
    <property type="term" value="C:cytoplasm"/>
    <property type="evidence" value="ECO:0007669"/>
    <property type="project" value="TreeGrafter"/>
</dbReference>
<dbReference type="NCBIfam" id="TIGR00262">
    <property type="entry name" value="trpA"/>
    <property type="match status" value="1"/>
</dbReference>
<dbReference type="Proteomes" id="UP000334340">
    <property type="component" value="Unassembled WGS sequence"/>
</dbReference>
<dbReference type="Pfam" id="PF00290">
    <property type="entry name" value="Trp_syntA"/>
    <property type="match status" value="1"/>
</dbReference>
<dbReference type="InterPro" id="IPR011060">
    <property type="entry name" value="RibuloseP-bd_barrel"/>
</dbReference>
<keyword evidence="8 14" id="KW-0028">Amino-acid biosynthesis</keyword>
<protein>
    <recommendedName>
        <fullName evidence="14 15">Multifunctional fusion protein</fullName>
    </recommendedName>
    <domain>
        <recommendedName>
            <fullName evidence="14">Tryptophan synthase alpha chain</fullName>
            <ecNumber evidence="14">4.2.1.20</ecNumber>
        </recommendedName>
    </domain>
    <domain>
        <recommendedName>
            <fullName evidence="15">Tryptophan synthase beta chain</fullName>
        </recommendedName>
    </domain>
</protein>
<dbReference type="CDD" id="cd04724">
    <property type="entry name" value="Tryptophan_synthase_alpha"/>
    <property type="match status" value="1"/>
</dbReference>
<dbReference type="InterPro" id="IPR002028">
    <property type="entry name" value="Trp_synthase_suA"/>
</dbReference>
<dbReference type="PANTHER" id="PTHR48077">
    <property type="entry name" value="TRYPTOPHAN SYNTHASE-RELATED"/>
    <property type="match status" value="1"/>
</dbReference>
<evidence type="ECO:0000256" key="5">
    <source>
        <dbReference type="ARBA" id="ARBA00006095"/>
    </source>
</evidence>
<evidence type="ECO:0000256" key="4">
    <source>
        <dbReference type="ARBA" id="ARBA00005761"/>
    </source>
</evidence>
<evidence type="ECO:0000259" key="16">
    <source>
        <dbReference type="Pfam" id="PF00291"/>
    </source>
</evidence>
<evidence type="ECO:0000313" key="18">
    <source>
        <dbReference type="Proteomes" id="UP000334340"/>
    </source>
</evidence>
<dbReference type="FunFam" id="3.20.20.70:FF:000037">
    <property type="entry name" value="Tryptophan synthase alpha chain"/>
    <property type="match status" value="1"/>
</dbReference>
<dbReference type="Gene3D" id="3.40.50.1100">
    <property type="match status" value="2"/>
</dbReference>
<reference evidence="17 18" key="1">
    <citation type="submission" date="2019-07" db="EMBL/GenBank/DDBJ databases">
        <authorList>
            <person name="Cremers G."/>
        </authorList>
    </citation>
    <scope>NUCLEOTIDE SEQUENCE [LARGE SCALE GENOMIC DNA]</scope>
</reference>
<keyword evidence="9 14" id="KW-0822">Tryptophan biosynthesis</keyword>